<sequence length="374" mass="40464">MNETSPVKVGIIGAGNISATYVANLQTFDFLDVKSVCAVHEQHAKALAEQFDLQATNLDSLLADSEIELIINLTTPVAHYNITKMALLAGKHVYSEKPLGISMSEADELMSIARTRDLRLGCAPDTFLGGGHQLARRLYDEGRIGEAISATAMVLLPGHEQWHPNPGFFYGPGGGPMLDIGPYYVTSLVTLLGPVKEVFGAAKITRIERKVKTGPRVGDVIKVLVPTHVTGVMEFHCGATATVVTSFDVLKHKHNPIELYGSLGSMLLPDPNEFTGNVEIFSEGAEDWEKVRVDHPYVEGVPGYHGLRGLGAAEMVAALRAGRPHRASADLAFHVLEIMTAFERSAKSRKIVRIDSTCGRPTPIPCDLSEGLFD</sequence>
<evidence type="ECO:0000313" key="4">
    <source>
        <dbReference type="EMBL" id="SDI56405.1"/>
    </source>
</evidence>
<dbReference type="Gene3D" id="3.30.360.10">
    <property type="entry name" value="Dihydrodipicolinate Reductase, domain 2"/>
    <property type="match status" value="1"/>
</dbReference>
<dbReference type="PANTHER" id="PTHR43818:SF11">
    <property type="entry name" value="BCDNA.GH03377"/>
    <property type="match status" value="1"/>
</dbReference>
<evidence type="ECO:0000313" key="5">
    <source>
        <dbReference type="Proteomes" id="UP000198900"/>
    </source>
</evidence>
<dbReference type="SUPFAM" id="SSF51735">
    <property type="entry name" value="NAD(P)-binding Rossmann-fold domains"/>
    <property type="match status" value="1"/>
</dbReference>
<dbReference type="InterPro" id="IPR050463">
    <property type="entry name" value="Gfo/Idh/MocA_oxidrdct_glycsds"/>
</dbReference>
<evidence type="ECO:0000259" key="2">
    <source>
        <dbReference type="Pfam" id="PF01408"/>
    </source>
</evidence>
<dbReference type="AlphaFoldDB" id="A0A7Z7FJK2"/>
<dbReference type="Gene3D" id="3.40.50.720">
    <property type="entry name" value="NAD(P)-binding Rossmann-like Domain"/>
    <property type="match status" value="1"/>
</dbReference>
<dbReference type="InterPro" id="IPR055170">
    <property type="entry name" value="GFO_IDH_MocA-like_dom"/>
</dbReference>
<dbReference type="InterPro" id="IPR000683">
    <property type="entry name" value="Gfo/Idh/MocA-like_OxRdtase_N"/>
</dbReference>
<dbReference type="SUPFAM" id="SSF55347">
    <property type="entry name" value="Glyceraldehyde-3-phosphate dehydrogenase-like, C-terminal domain"/>
    <property type="match status" value="1"/>
</dbReference>
<reference evidence="4" key="1">
    <citation type="submission" date="2016-10" db="EMBL/GenBank/DDBJ databases">
        <authorList>
            <person name="Varghese N."/>
            <person name="Submissions S."/>
        </authorList>
    </citation>
    <scope>NUCLEOTIDE SEQUENCE [LARGE SCALE GENOMIC DNA]</scope>
    <source>
        <strain evidence="4">YR281</strain>
    </source>
</reference>
<dbReference type="PANTHER" id="PTHR43818">
    <property type="entry name" value="BCDNA.GH03377"/>
    <property type="match status" value="1"/>
</dbReference>
<accession>A0A7Z7FJK2</accession>
<feature type="domain" description="Gfo/Idh/MocA-like oxidoreductase N-terminal" evidence="2">
    <location>
        <begin position="7"/>
        <end position="120"/>
    </location>
</feature>
<keyword evidence="5" id="KW-1185">Reference proteome</keyword>
<evidence type="ECO:0000256" key="1">
    <source>
        <dbReference type="ARBA" id="ARBA00023002"/>
    </source>
</evidence>
<dbReference type="InterPro" id="IPR036291">
    <property type="entry name" value="NAD(P)-bd_dom_sf"/>
</dbReference>
<protein>
    <submittedName>
        <fullName evidence="4">Predicted dehydrogenase</fullName>
    </submittedName>
</protein>
<dbReference type="GO" id="GO:0000166">
    <property type="term" value="F:nucleotide binding"/>
    <property type="evidence" value="ECO:0007669"/>
    <property type="project" value="InterPro"/>
</dbReference>
<proteinExistence type="predicted"/>
<dbReference type="Pfam" id="PF22725">
    <property type="entry name" value="GFO_IDH_MocA_C3"/>
    <property type="match status" value="1"/>
</dbReference>
<dbReference type="Pfam" id="PF01408">
    <property type="entry name" value="GFO_IDH_MocA"/>
    <property type="match status" value="1"/>
</dbReference>
<gene>
    <name evidence="4" type="ORF">SAMN04487926_11973</name>
</gene>
<dbReference type="EMBL" id="FNDI01000019">
    <property type="protein sequence ID" value="SDI56405.1"/>
    <property type="molecule type" value="Genomic_DNA"/>
</dbReference>
<organism evidence="4 5">
    <name type="scientific">Paraburkholderia steynii</name>
    <dbReference type="NCBI Taxonomy" id="1245441"/>
    <lineage>
        <taxon>Bacteria</taxon>
        <taxon>Pseudomonadati</taxon>
        <taxon>Pseudomonadota</taxon>
        <taxon>Betaproteobacteria</taxon>
        <taxon>Burkholderiales</taxon>
        <taxon>Burkholderiaceae</taxon>
        <taxon>Paraburkholderia</taxon>
    </lineage>
</organism>
<evidence type="ECO:0000259" key="3">
    <source>
        <dbReference type="Pfam" id="PF22725"/>
    </source>
</evidence>
<dbReference type="Proteomes" id="UP000198900">
    <property type="component" value="Unassembled WGS sequence"/>
</dbReference>
<dbReference type="GO" id="GO:0016491">
    <property type="term" value="F:oxidoreductase activity"/>
    <property type="evidence" value="ECO:0007669"/>
    <property type="project" value="UniProtKB-KW"/>
</dbReference>
<feature type="domain" description="GFO/IDH/MocA-like oxidoreductase" evidence="3">
    <location>
        <begin position="132"/>
        <end position="266"/>
    </location>
</feature>
<comment type="caution">
    <text evidence="4">The sequence shown here is derived from an EMBL/GenBank/DDBJ whole genome shotgun (WGS) entry which is preliminary data.</text>
</comment>
<name>A0A7Z7FJK2_9BURK</name>
<keyword evidence="1" id="KW-0560">Oxidoreductase</keyword>